<dbReference type="OrthoDB" id="566238at2759"/>
<dbReference type="EMBL" id="ABEU02000016">
    <property type="protein sequence ID" value="PNR38071.1"/>
    <property type="molecule type" value="Genomic_DNA"/>
</dbReference>
<dbReference type="RefSeq" id="XP_024399295.1">
    <property type="nucleotide sequence ID" value="XM_024543527.2"/>
</dbReference>
<dbReference type="Proteomes" id="UP000006727">
    <property type="component" value="Chromosome 16"/>
</dbReference>
<dbReference type="PANTHER" id="PTHR45431:SF3">
    <property type="entry name" value="RHODANESE-LIKE DOMAIN-CONTAINING PROTEIN 15, CHLOROPLASTIC"/>
    <property type="match status" value="1"/>
</dbReference>
<dbReference type="EnsemblPlants" id="Pp3c16_18502V3.1">
    <property type="protein sequence ID" value="Pp3c16_18502V3.1"/>
    <property type="gene ID" value="Pp3c16_18502"/>
</dbReference>
<evidence type="ECO:0000259" key="1">
    <source>
        <dbReference type="PROSITE" id="PS50206"/>
    </source>
</evidence>
<dbReference type="Gramene" id="Pp3c16_18500V3.1">
    <property type="protein sequence ID" value="Pp3c16_18500V3.1"/>
    <property type="gene ID" value="Pp3c16_18500"/>
</dbReference>
<dbReference type="EnsemblPlants" id="Pp3c16_18500V3.1">
    <property type="protein sequence ID" value="Pp3c16_18500V3.1"/>
    <property type="gene ID" value="Pp3c16_18500"/>
</dbReference>
<dbReference type="InterPro" id="IPR001763">
    <property type="entry name" value="Rhodanese-like_dom"/>
</dbReference>
<reference evidence="2 4" key="2">
    <citation type="journal article" date="2018" name="Plant J.">
        <title>The Physcomitrella patens chromosome-scale assembly reveals moss genome structure and evolution.</title>
        <authorList>
            <person name="Lang D."/>
            <person name="Ullrich K.K."/>
            <person name="Murat F."/>
            <person name="Fuchs J."/>
            <person name="Jenkins J."/>
            <person name="Haas F.B."/>
            <person name="Piednoel M."/>
            <person name="Gundlach H."/>
            <person name="Van Bel M."/>
            <person name="Meyberg R."/>
            <person name="Vives C."/>
            <person name="Morata J."/>
            <person name="Symeonidi A."/>
            <person name="Hiss M."/>
            <person name="Muchero W."/>
            <person name="Kamisugi Y."/>
            <person name="Saleh O."/>
            <person name="Blanc G."/>
            <person name="Decker E.L."/>
            <person name="van Gessel N."/>
            <person name="Grimwood J."/>
            <person name="Hayes R.D."/>
            <person name="Graham S.W."/>
            <person name="Gunter L.E."/>
            <person name="McDaniel S.F."/>
            <person name="Hoernstein S.N.W."/>
            <person name="Larsson A."/>
            <person name="Li F.W."/>
            <person name="Perroud P.F."/>
            <person name="Phillips J."/>
            <person name="Ranjan P."/>
            <person name="Rokshar D.S."/>
            <person name="Rothfels C.J."/>
            <person name="Schneider L."/>
            <person name="Shu S."/>
            <person name="Stevenson D.W."/>
            <person name="Thummler F."/>
            <person name="Tillich M."/>
            <person name="Villarreal Aguilar J.C."/>
            <person name="Widiez T."/>
            <person name="Wong G.K."/>
            <person name="Wymore A."/>
            <person name="Zhang Y."/>
            <person name="Zimmer A.D."/>
            <person name="Quatrano R.S."/>
            <person name="Mayer K.F.X."/>
            <person name="Goodstein D."/>
            <person name="Casacuberta J.M."/>
            <person name="Vandepoele K."/>
            <person name="Reski R."/>
            <person name="Cuming A.C."/>
            <person name="Tuskan G.A."/>
            <person name="Maumus F."/>
            <person name="Salse J."/>
            <person name="Schmutz J."/>
            <person name="Rensing S.A."/>
        </authorList>
    </citation>
    <scope>NUCLEOTIDE SEQUENCE [LARGE SCALE GENOMIC DNA]</scope>
    <source>
        <strain evidence="3 4">cv. Gransden 2004</strain>
    </source>
</reference>
<dbReference type="EnsemblPlants" id="Pp3c16_18502V3.3">
    <property type="protein sequence ID" value="Pp3c16_18502V3.3"/>
    <property type="gene ID" value="Pp3c16_18502"/>
</dbReference>
<dbReference type="Gramene" id="Pp3c16_18502V3.1">
    <property type="protein sequence ID" value="Pp3c16_18502V3.1"/>
    <property type="gene ID" value="Pp3c16_18502"/>
</dbReference>
<dbReference type="HOGENOM" id="CLU_1417303_0_0_1"/>
<dbReference type="PaxDb" id="3218-PP1S81_135V6.1"/>
<dbReference type="InterPro" id="IPR052367">
    <property type="entry name" value="Thiosulfate_ST/Rhodanese-like"/>
</dbReference>
<dbReference type="Gramene" id="Pp3c16_18502V3.3">
    <property type="protein sequence ID" value="Pp3c16_18502V3.3"/>
    <property type="gene ID" value="Pp3c16_18502"/>
</dbReference>
<dbReference type="SMART" id="SM00450">
    <property type="entry name" value="RHOD"/>
    <property type="match status" value="1"/>
</dbReference>
<reference evidence="3" key="3">
    <citation type="submission" date="2020-12" db="UniProtKB">
        <authorList>
            <consortium name="EnsemblPlants"/>
        </authorList>
    </citation>
    <scope>IDENTIFICATION</scope>
</reference>
<reference evidence="2 4" key="1">
    <citation type="journal article" date="2008" name="Science">
        <title>The Physcomitrella genome reveals evolutionary insights into the conquest of land by plants.</title>
        <authorList>
            <person name="Rensing S."/>
            <person name="Lang D."/>
            <person name="Zimmer A."/>
            <person name="Terry A."/>
            <person name="Salamov A."/>
            <person name="Shapiro H."/>
            <person name="Nishiyama T."/>
            <person name="Perroud P.-F."/>
            <person name="Lindquist E."/>
            <person name="Kamisugi Y."/>
            <person name="Tanahashi T."/>
            <person name="Sakakibara K."/>
            <person name="Fujita T."/>
            <person name="Oishi K."/>
            <person name="Shin-I T."/>
            <person name="Kuroki Y."/>
            <person name="Toyoda A."/>
            <person name="Suzuki Y."/>
            <person name="Hashimoto A."/>
            <person name="Yamaguchi K."/>
            <person name="Sugano A."/>
            <person name="Kohara Y."/>
            <person name="Fujiyama A."/>
            <person name="Anterola A."/>
            <person name="Aoki S."/>
            <person name="Ashton N."/>
            <person name="Barbazuk W.B."/>
            <person name="Barker E."/>
            <person name="Bennetzen J."/>
            <person name="Bezanilla M."/>
            <person name="Blankenship R."/>
            <person name="Cho S.H."/>
            <person name="Dutcher S."/>
            <person name="Estelle M."/>
            <person name="Fawcett J.A."/>
            <person name="Gundlach H."/>
            <person name="Hanada K."/>
            <person name="Heyl A."/>
            <person name="Hicks K.A."/>
            <person name="Hugh J."/>
            <person name="Lohr M."/>
            <person name="Mayer K."/>
            <person name="Melkozernov A."/>
            <person name="Murata T."/>
            <person name="Nelson D."/>
            <person name="Pils B."/>
            <person name="Prigge M."/>
            <person name="Reiss B."/>
            <person name="Renner T."/>
            <person name="Rombauts S."/>
            <person name="Rushton P."/>
            <person name="Sanderfoot A."/>
            <person name="Schween G."/>
            <person name="Shiu S.-H."/>
            <person name="Stueber K."/>
            <person name="Theodoulou F.L."/>
            <person name="Tu H."/>
            <person name="Van de Peer Y."/>
            <person name="Verrier P.J."/>
            <person name="Waters E."/>
            <person name="Wood A."/>
            <person name="Yang L."/>
            <person name="Cove D."/>
            <person name="Cuming A."/>
            <person name="Hasebe M."/>
            <person name="Lucas S."/>
            <person name="Mishler D.B."/>
            <person name="Reski R."/>
            <person name="Grigoriev I."/>
            <person name="Quatrano R.S."/>
            <person name="Boore J.L."/>
        </authorList>
    </citation>
    <scope>NUCLEOTIDE SEQUENCE [LARGE SCALE GENOMIC DNA]</scope>
    <source>
        <strain evidence="3 4">cv. Gransden 2004</strain>
    </source>
</reference>
<dbReference type="Gramene" id="Pp3c16_18502V3.2">
    <property type="protein sequence ID" value="Pp3c16_18502V3.2"/>
    <property type="gene ID" value="Pp3c16_18502"/>
</dbReference>
<protein>
    <recommendedName>
        <fullName evidence="1">Rhodanese domain-containing protein</fullName>
    </recommendedName>
</protein>
<dbReference type="InterPro" id="IPR036873">
    <property type="entry name" value="Rhodanese-like_dom_sf"/>
</dbReference>
<accession>A9SIC2</accession>
<dbReference type="eggNOG" id="KOG1530">
    <property type="taxonomic scope" value="Eukaryota"/>
</dbReference>
<evidence type="ECO:0000313" key="3">
    <source>
        <dbReference type="EnsemblPlants" id="Pp3c16_18500V3.1"/>
    </source>
</evidence>
<dbReference type="SMR" id="A9SIC2"/>
<gene>
    <name evidence="3" type="primary">LOC112293739</name>
    <name evidence="2" type="ORF">PHYPA_021182</name>
</gene>
<dbReference type="RefSeq" id="XP_024399296.1">
    <property type="nucleotide sequence ID" value="XM_024543528.2"/>
</dbReference>
<dbReference type="SUPFAM" id="SSF52821">
    <property type="entry name" value="Rhodanese/Cell cycle control phosphatase"/>
    <property type="match status" value="1"/>
</dbReference>
<sequence length="192" mass="20562">MSVAQAGFVASLAVSPASFRKEVTSACTTSGDGLFSRGASCSALLRRKTQHSSTMKSFNVPTRLYITAKQNETSTIKSVPVQVAHELLNAGHRCLDVRTTEEFTAGHVKGAVNIPYLIKTGHGMSKNPKFLAEVEKGFSKDDEILIGCQSGRRSLMAAAELRDAKFTGVIDMGGGYLAWKENGLPVNIPNQA</sequence>
<dbReference type="CDD" id="cd00158">
    <property type="entry name" value="RHOD"/>
    <property type="match status" value="1"/>
</dbReference>
<dbReference type="GeneID" id="112293739"/>
<dbReference type="STRING" id="3218.A9SIC2"/>
<dbReference type="OMA" id="IPYMINT"/>
<feature type="domain" description="Rhodanese" evidence="1">
    <location>
        <begin position="88"/>
        <end position="188"/>
    </location>
</feature>
<evidence type="ECO:0000313" key="4">
    <source>
        <dbReference type="Proteomes" id="UP000006727"/>
    </source>
</evidence>
<dbReference type="Gene3D" id="3.40.250.10">
    <property type="entry name" value="Rhodanese-like domain"/>
    <property type="match status" value="1"/>
</dbReference>
<dbReference type="EnsemblPlants" id="Pp3c16_18502V3.2">
    <property type="protein sequence ID" value="Pp3c16_18502V3.2"/>
    <property type="gene ID" value="Pp3c16_18502"/>
</dbReference>
<dbReference type="PANTHER" id="PTHR45431">
    <property type="entry name" value="RHODANESE-LIKE DOMAIN-CONTAINING PROTEIN 15, CHLOROPLASTIC"/>
    <property type="match status" value="1"/>
</dbReference>
<proteinExistence type="predicted"/>
<dbReference type="AlphaFoldDB" id="A9SIC2"/>
<dbReference type="PROSITE" id="PS50206">
    <property type="entry name" value="RHODANESE_3"/>
    <property type="match status" value="1"/>
</dbReference>
<name>A9SIC2_PHYPA</name>
<keyword evidence="4" id="KW-1185">Reference proteome</keyword>
<organism evidence="2">
    <name type="scientific">Physcomitrium patens</name>
    <name type="common">Spreading-leaved earth moss</name>
    <name type="synonym">Physcomitrella patens</name>
    <dbReference type="NCBI Taxonomy" id="3218"/>
    <lineage>
        <taxon>Eukaryota</taxon>
        <taxon>Viridiplantae</taxon>
        <taxon>Streptophyta</taxon>
        <taxon>Embryophyta</taxon>
        <taxon>Bryophyta</taxon>
        <taxon>Bryophytina</taxon>
        <taxon>Bryopsida</taxon>
        <taxon>Funariidae</taxon>
        <taxon>Funariales</taxon>
        <taxon>Funariaceae</taxon>
        <taxon>Physcomitrium</taxon>
    </lineage>
</organism>
<dbReference type="Pfam" id="PF00581">
    <property type="entry name" value="Rhodanese"/>
    <property type="match status" value="1"/>
</dbReference>
<evidence type="ECO:0000313" key="2">
    <source>
        <dbReference type="EMBL" id="PNR38071.1"/>
    </source>
</evidence>